<dbReference type="PANTHER" id="PTHR43569">
    <property type="entry name" value="AMIDOHYDROLASE"/>
    <property type="match status" value="1"/>
</dbReference>
<evidence type="ECO:0000313" key="3">
    <source>
        <dbReference type="EMBL" id="ARU06492.1"/>
    </source>
</evidence>
<organism evidence="3 4">
    <name type="scientific">Comamonas serinivorans</name>
    <dbReference type="NCBI Taxonomy" id="1082851"/>
    <lineage>
        <taxon>Bacteria</taxon>
        <taxon>Pseudomonadati</taxon>
        <taxon>Pseudomonadota</taxon>
        <taxon>Betaproteobacteria</taxon>
        <taxon>Burkholderiales</taxon>
        <taxon>Comamonadaceae</taxon>
        <taxon>Comamonas</taxon>
    </lineage>
</organism>
<comment type="similarity">
    <text evidence="1">Belongs to the metallo-dependent hydrolases superfamily.</text>
</comment>
<keyword evidence="4" id="KW-1185">Reference proteome</keyword>
<dbReference type="Pfam" id="PF04909">
    <property type="entry name" value="Amidohydro_2"/>
    <property type="match status" value="1"/>
</dbReference>
<proteinExistence type="inferred from homology"/>
<keyword evidence="3" id="KW-0378">Hydrolase</keyword>
<protein>
    <submittedName>
        <fullName evidence="3">Amidohydrolase</fullName>
    </submittedName>
</protein>
<evidence type="ECO:0000313" key="4">
    <source>
        <dbReference type="Proteomes" id="UP000196138"/>
    </source>
</evidence>
<reference evidence="3 4" key="1">
    <citation type="submission" date="2017-05" db="EMBL/GenBank/DDBJ databases">
        <authorList>
            <person name="Song R."/>
            <person name="Chenine A.L."/>
            <person name="Ruprecht R.M."/>
        </authorList>
    </citation>
    <scope>NUCLEOTIDE SEQUENCE [LARGE SCALE GENOMIC DNA]</scope>
    <source>
        <strain evidence="3 4">DSM 26136</strain>
    </source>
</reference>
<gene>
    <name evidence="3" type="ORF">CCO03_19130</name>
</gene>
<evidence type="ECO:0000259" key="2">
    <source>
        <dbReference type="Pfam" id="PF04909"/>
    </source>
</evidence>
<dbReference type="InterPro" id="IPR032466">
    <property type="entry name" value="Metal_Hydrolase"/>
</dbReference>
<feature type="domain" description="Amidohydrolase-related" evidence="2">
    <location>
        <begin position="29"/>
        <end position="339"/>
    </location>
</feature>
<dbReference type="RefSeq" id="WP_087283709.1">
    <property type="nucleotide sequence ID" value="NZ_CP021455.1"/>
</dbReference>
<dbReference type="Gene3D" id="3.20.20.140">
    <property type="entry name" value="Metal-dependent hydrolases"/>
    <property type="match status" value="1"/>
</dbReference>
<dbReference type="Proteomes" id="UP000196138">
    <property type="component" value="Chromosome"/>
</dbReference>
<dbReference type="OrthoDB" id="9787654at2"/>
<dbReference type="KEGG" id="cser:CCO03_19130"/>
<dbReference type="EMBL" id="CP021455">
    <property type="protein sequence ID" value="ARU06492.1"/>
    <property type="molecule type" value="Genomic_DNA"/>
</dbReference>
<dbReference type="InterPro" id="IPR052350">
    <property type="entry name" value="Metallo-dep_Lactonases"/>
</dbReference>
<sequence>MDTPRPQAGTQAWLNQVREEPLDPDRPIIDPHHHLWRARGDWGPYLLGQLWADTGAGHNIQKTVFIECRAGYRTDGPEHLRSVGEAEFVAGIARAGREGGGGAEIAGFVGHTDLRQPEAQLREVLAAQVDAAQGLFRGIRHAGARDPQPQHLVIPGHGAEGLYADAGFRAGVALLGRLGYTYDTWHYHHQNADFAALARAVPGTTLVLDHFGTPLGVGPYAGQRDAIFSQWQRDIEAIARCPNVVAKLGGLAMPDNGFGWDNRALPAHSDELVEAQGRYYHHAIACFGPERCMFESNFPVDRRSLPYVSYWNAMKKMAAAYSADEQHAMFFGTAQRVYAL</sequence>
<dbReference type="AlphaFoldDB" id="A0A1Y0ETC4"/>
<accession>A0A1Y0ETC4</accession>
<dbReference type="GO" id="GO:0016787">
    <property type="term" value="F:hydrolase activity"/>
    <property type="evidence" value="ECO:0007669"/>
    <property type="project" value="UniProtKB-KW"/>
</dbReference>
<dbReference type="InterPro" id="IPR006680">
    <property type="entry name" value="Amidohydro-rel"/>
</dbReference>
<dbReference type="PANTHER" id="PTHR43569:SF1">
    <property type="entry name" value="BLL3371 PROTEIN"/>
    <property type="match status" value="1"/>
</dbReference>
<name>A0A1Y0ETC4_9BURK</name>
<evidence type="ECO:0000256" key="1">
    <source>
        <dbReference type="ARBA" id="ARBA00038310"/>
    </source>
</evidence>
<dbReference type="SUPFAM" id="SSF51556">
    <property type="entry name" value="Metallo-dependent hydrolases"/>
    <property type="match status" value="1"/>
</dbReference>